<dbReference type="STRING" id="157838.AN964_22740"/>
<evidence type="ECO:0000256" key="3">
    <source>
        <dbReference type="ARBA" id="ARBA00022898"/>
    </source>
</evidence>
<comment type="cofactor">
    <cofactor evidence="1">
        <name>pyridoxal 5'-phosphate</name>
        <dbReference type="ChEBI" id="CHEBI:597326"/>
    </cofactor>
</comment>
<reference evidence="5 6" key="1">
    <citation type="submission" date="2015-09" db="EMBL/GenBank/DDBJ databases">
        <title>Genome sequencing project for genomic taxonomy and phylogenomics of Bacillus-like bacteria.</title>
        <authorList>
            <person name="Liu B."/>
            <person name="Wang J."/>
            <person name="Zhu Y."/>
            <person name="Liu G."/>
            <person name="Chen Q."/>
            <person name="Chen Z."/>
            <person name="Lan J."/>
            <person name="Che J."/>
            <person name="Ge C."/>
            <person name="Shi H."/>
            <person name="Pan Z."/>
            <person name="Liu X."/>
        </authorList>
    </citation>
    <scope>NUCLEOTIDE SEQUENCE [LARGE SCALE GENOMIC DNA]</scope>
    <source>
        <strain evidence="5 6">LMG 18435</strain>
    </source>
</reference>
<comment type="similarity">
    <text evidence="2">Belongs to the threonine aldolase family.</text>
</comment>
<dbReference type="AlphaFoldDB" id="A0A0Q3T8Z6"/>
<evidence type="ECO:0000256" key="1">
    <source>
        <dbReference type="ARBA" id="ARBA00001933"/>
    </source>
</evidence>
<protein>
    <submittedName>
        <fullName evidence="5">Threonine aldolase</fullName>
    </submittedName>
</protein>
<accession>A0A0Q3T8Z6</accession>
<sequence>MINFQSDYLEGCHPKILDKLIDTNFRQSSGYGNDEYSKNAIEKIKKACKKEDIDVHFLVGGTQTNSIVIASVLRPHQGVVSATSGHIATHEAGAIEATGHQVLTLPSEDGKIQAEQVKEMYDEHWNNPMHESAVQPGMVYISNPTENGTLYSKAELESLSKVCRELGLPLFLDGARLGYALTSPNNDLTLEDIANLCDVFYIGGTKCGALFGEAVVICSDPLKRDFRYIMKQRGGLLAKGRLLGIQFAVLFEDDLYFDICGSAVNYALQLKHAFEEKGIKLYGESFTNQQFPILTNTQLDYLSKKYGFEFWSKINERETVVRFCTSWATKKEDIDALIDDIRLM</sequence>
<dbReference type="PATRIC" id="fig|157838.3.peg.4988"/>
<evidence type="ECO:0000256" key="2">
    <source>
        <dbReference type="ARBA" id="ARBA00006966"/>
    </source>
</evidence>
<gene>
    <name evidence="5" type="ORF">AN964_22740</name>
</gene>
<dbReference type="InterPro" id="IPR015421">
    <property type="entry name" value="PyrdxlP-dep_Trfase_major"/>
</dbReference>
<comment type="caution">
    <text evidence="5">The sequence shown here is derived from an EMBL/GenBank/DDBJ whole genome shotgun (WGS) entry which is preliminary data.</text>
</comment>
<evidence type="ECO:0000313" key="6">
    <source>
        <dbReference type="Proteomes" id="UP000051888"/>
    </source>
</evidence>
<keyword evidence="3" id="KW-0663">Pyridoxal phosphate</keyword>
<dbReference type="Pfam" id="PF01212">
    <property type="entry name" value="Beta_elim_lyase"/>
    <property type="match status" value="1"/>
</dbReference>
<evidence type="ECO:0000259" key="4">
    <source>
        <dbReference type="Pfam" id="PF01212"/>
    </source>
</evidence>
<dbReference type="PANTHER" id="PTHR48097">
    <property type="entry name" value="L-THREONINE ALDOLASE-RELATED"/>
    <property type="match status" value="1"/>
</dbReference>
<dbReference type="OrthoDB" id="9774495at2"/>
<name>A0A0Q3T8Z6_9BACI</name>
<dbReference type="EMBL" id="LJJC01000015">
    <property type="protein sequence ID" value="KQL50478.1"/>
    <property type="molecule type" value="Genomic_DNA"/>
</dbReference>
<dbReference type="InterPro" id="IPR001597">
    <property type="entry name" value="ArAA_b-elim_lyase/Thr_aldolase"/>
</dbReference>
<dbReference type="SUPFAM" id="SSF53383">
    <property type="entry name" value="PLP-dependent transferases"/>
    <property type="match status" value="1"/>
</dbReference>
<dbReference type="GO" id="GO:0006520">
    <property type="term" value="P:amino acid metabolic process"/>
    <property type="evidence" value="ECO:0007669"/>
    <property type="project" value="InterPro"/>
</dbReference>
<keyword evidence="6" id="KW-1185">Reference proteome</keyword>
<dbReference type="PANTHER" id="PTHR48097:SF5">
    <property type="entry name" value="LOW SPECIFICITY L-THREONINE ALDOLASE"/>
    <property type="match status" value="1"/>
</dbReference>
<dbReference type="InterPro" id="IPR015424">
    <property type="entry name" value="PyrdxlP-dep_Trfase"/>
</dbReference>
<feature type="domain" description="Aromatic amino acid beta-eliminating lyase/threonine aldolase" evidence="4">
    <location>
        <begin position="14"/>
        <end position="277"/>
    </location>
</feature>
<dbReference type="Gene3D" id="3.40.640.10">
    <property type="entry name" value="Type I PLP-dependent aspartate aminotransferase-like (Major domain)"/>
    <property type="match status" value="1"/>
</dbReference>
<evidence type="ECO:0000313" key="5">
    <source>
        <dbReference type="EMBL" id="KQL50478.1"/>
    </source>
</evidence>
<dbReference type="GO" id="GO:0016829">
    <property type="term" value="F:lyase activity"/>
    <property type="evidence" value="ECO:0007669"/>
    <property type="project" value="InterPro"/>
</dbReference>
<proteinExistence type="inferred from homology"/>
<dbReference type="InterPro" id="IPR015422">
    <property type="entry name" value="PyrdxlP-dep_Trfase_small"/>
</dbReference>
<dbReference type="RefSeq" id="WP_055742088.1">
    <property type="nucleotide sequence ID" value="NZ_JAAIWL010000036.1"/>
</dbReference>
<dbReference type="Proteomes" id="UP000051888">
    <property type="component" value="Unassembled WGS sequence"/>
</dbReference>
<organism evidence="5 6">
    <name type="scientific">Heyndrickxia shackletonii</name>
    <dbReference type="NCBI Taxonomy" id="157838"/>
    <lineage>
        <taxon>Bacteria</taxon>
        <taxon>Bacillati</taxon>
        <taxon>Bacillota</taxon>
        <taxon>Bacilli</taxon>
        <taxon>Bacillales</taxon>
        <taxon>Bacillaceae</taxon>
        <taxon>Heyndrickxia</taxon>
    </lineage>
</organism>
<dbReference type="Gene3D" id="3.90.1150.10">
    <property type="entry name" value="Aspartate Aminotransferase, domain 1"/>
    <property type="match status" value="1"/>
</dbReference>